<dbReference type="EMBL" id="WXYQ01000001">
    <property type="protein sequence ID" value="NBG94330.1"/>
    <property type="molecule type" value="Genomic_DNA"/>
</dbReference>
<evidence type="ECO:0000313" key="1">
    <source>
        <dbReference type="EMBL" id="NBG94330.1"/>
    </source>
</evidence>
<sequence>MTAAHTVRDIQADLVVVGGGVGCLVAAISAADAGRSVTLLLPERGIGAGFATMARNGFQLDMGCRRLDLTHEGEAPLETYRPGMGSRPFAPHIRRFLEDRIGLEITSTASPKMIYAGVLADDFTASLDLTPLPRMLGTEDAAAVERETAALLSATPPSALTLGLGSPPDLAAGILEDASLANHGLTLHTRMIAPFAAKLYPDKWRSIPADLAAKIWTPLLYPRTVNAGCRGNIERGRGAVTYFYPASGYFGELIEKLLAAAEATPGLTISRIPDLTNLSRDGARTTAELADGSSLRWACPLIIGSSVEAWCALAGVKTQIEKLPLAIIWLEVNGDDLLVEPGLLHVFEPTTSAYRVSFGGTGARPGHQIVTVEMTGNSPECTAAKATDALTRLGVLRPGATVTEIACQPALSIVAPSASNRDALRTAHTRLAEQGITPRLIGTLNDLKADTLNDHILQGLTAHL</sequence>
<proteinExistence type="predicted"/>
<reference evidence="1 2" key="1">
    <citation type="journal article" date="2016" name="Int. J. Syst. Evol. Microbiol.">
        <title>Pyruvatibacter mobilis gen. nov., sp. nov., a marine bacterium from the culture broth of Picochlorum sp. 122.</title>
        <authorList>
            <person name="Wang G."/>
            <person name="Tang M."/>
            <person name="Wu H."/>
            <person name="Dai S."/>
            <person name="Li T."/>
            <person name="Chen C."/>
            <person name="He H."/>
            <person name="Fan J."/>
            <person name="Xiang W."/>
            <person name="Li X."/>
        </authorList>
    </citation>
    <scope>NUCLEOTIDE SEQUENCE [LARGE SCALE GENOMIC DNA]</scope>
    <source>
        <strain evidence="1 2">GYP-11</strain>
    </source>
</reference>
<keyword evidence="2" id="KW-1185">Reference proteome</keyword>
<comment type="caution">
    <text evidence="1">The sequence shown here is derived from an EMBL/GenBank/DDBJ whole genome shotgun (WGS) entry which is preliminary data.</text>
</comment>
<dbReference type="RefSeq" id="WP_160586451.1">
    <property type="nucleotide sequence ID" value="NZ_BMHN01000001.1"/>
</dbReference>
<name>A0A845Q7X9_9HYPH</name>
<dbReference type="GeneID" id="300656387"/>
<organism evidence="1 2">
    <name type="scientific">Pyruvatibacter mobilis</name>
    <dbReference type="NCBI Taxonomy" id="1712261"/>
    <lineage>
        <taxon>Bacteria</taxon>
        <taxon>Pseudomonadati</taxon>
        <taxon>Pseudomonadota</taxon>
        <taxon>Alphaproteobacteria</taxon>
        <taxon>Hyphomicrobiales</taxon>
        <taxon>Parvibaculaceae</taxon>
        <taxon>Pyruvatibacter</taxon>
    </lineage>
</organism>
<gene>
    <name evidence="1" type="ORF">GTQ45_01130</name>
</gene>
<dbReference type="AlphaFoldDB" id="A0A845Q7X9"/>
<dbReference type="OrthoDB" id="9800445at2"/>
<evidence type="ECO:0000313" key="2">
    <source>
        <dbReference type="Proteomes" id="UP000470384"/>
    </source>
</evidence>
<dbReference type="InterPro" id="IPR036188">
    <property type="entry name" value="FAD/NAD-bd_sf"/>
</dbReference>
<evidence type="ECO:0008006" key="3">
    <source>
        <dbReference type="Google" id="ProtNLM"/>
    </source>
</evidence>
<protein>
    <recommendedName>
        <fullName evidence="3">FAD dependent oxidoreductase</fullName>
    </recommendedName>
</protein>
<accession>A0A845Q7X9</accession>
<dbReference type="Gene3D" id="3.50.50.60">
    <property type="entry name" value="FAD/NAD(P)-binding domain"/>
    <property type="match status" value="1"/>
</dbReference>
<dbReference type="Proteomes" id="UP000470384">
    <property type="component" value="Unassembled WGS sequence"/>
</dbReference>
<dbReference type="SUPFAM" id="SSF51905">
    <property type="entry name" value="FAD/NAD(P)-binding domain"/>
    <property type="match status" value="1"/>
</dbReference>